<dbReference type="EMBL" id="RBKV01000002">
    <property type="protein sequence ID" value="RKR79814.1"/>
    <property type="molecule type" value="Genomic_DNA"/>
</dbReference>
<evidence type="ECO:0000313" key="1">
    <source>
        <dbReference type="EMBL" id="RKR79814.1"/>
    </source>
</evidence>
<dbReference type="AlphaFoldDB" id="A0A495IUX9"/>
<gene>
    <name evidence="1" type="ORF">DFJ75_4954</name>
</gene>
<comment type="caution">
    <text evidence="1">The sequence shown here is derived from an EMBL/GenBank/DDBJ whole genome shotgun (WGS) entry which is preliminary data.</text>
</comment>
<protein>
    <recommendedName>
        <fullName evidence="3">Ogr/Delta-like zinc finger protein</fullName>
    </recommendedName>
</protein>
<dbReference type="Proteomes" id="UP000274762">
    <property type="component" value="Unassembled WGS sequence"/>
</dbReference>
<reference evidence="1 2" key="1">
    <citation type="submission" date="2018-10" db="EMBL/GenBank/DDBJ databases">
        <title>Sequencing the genomes of 1000 actinobacteria strains.</title>
        <authorList>
            <person name="Klenk H.-P."/>
        </authorList>
    </citation>
    <scope>NUCLEOTIDE SEQUENCE [LARGE SCALE GENOMIC DNA]</scope>
    <source>
        <strain evidence="1 2">DSM 44343</strain>
    </source>
</reference>
<proteinExistence type="predicted"/>
<sequence>MIDHDYLSTDAPCPNCGGRMLADVAYDDRAGGDSLHQRVSGYDCQELECGSQFNIRKWAIRARSNGVYDSGLAALTNPTRTGNRA</sequence>
<organism evidence="1 2">
    <name type="scientific">Williamsia marianensis</name>
    <dbReference type="NCBI Taxonomy" id="85044"/>
    <lineage>
        <taxon>Bacteria</taxon>
        <taxon>Bacillati</taxon>
        <taxon>Actinomycetota</taxon>
        <taxon>Actinomycetes</taxon>
        <taxon>Mycobacteriales</taxon>
        <taxon>Nocardiaceae</taxon>
        <taxon>Williamsia</taxon>
    </lineage>
</organism>
<name>A0A495IUX9_WILMA</name>
<accession>A0A495IUX9</accession>
<evidence type="ECO:0008006" key="3">
    <source>
        <dbReference type="Google" id="ProtNLM"/>
    </source>
</evidence>
<evidence type="ECO:0000313" key="2">
    <source>
        <dbReference type="Proteomes" id="UP000274762"/>
    </source>
</evidence>